<reference evidence="2 3" key="1">
    <citation type="submission" date="2014-01" db="EMBL/GenBank/DDBJ databases">
        <title>Development of a Comparative Genomic Fingerprinting Assay for High Resolution Genotyping of Arcobacter butzleri.</title>
        <authorList>
            <person name="Webb A.L."/>
            <person name="Inglis G.D."/>
            <person name="Kruczkiewicz P."/>
            <person name="Selinger L.B."/>
            <person name="Taboada E.N."/>
        </authorList>
    </citation>
    <scope>NUCLEOTIDE SEQUENCE [LARGE SCALE GENOMIC DNA]</scope>
    <source>
        <strain evidence="2 3">L352</strain>
    </source>
</reference>
<accession>A0A837JD52</accession>
<evidence type="ECO:0000313" key="2">
    <source>
        <dbReference type="EMBL" id="KLE06035.1"/>
    </source>
</evidence>
<comment type="caution">
    <text evidence="2">The sequence shown here is derived from an EMBL/GenBank/DDBJ whole genome shotgun (WGS) entry which is preliminary data.</text>
</comment>
<protein>
    <submittedName>
        <fullName evidence="2">Uncharacterized protein</fullName>
    </submittedName>
</protein>
<dbReference type="EMBL" id="JAIT01000021">
    <property type="protein sequence ID" value="KLE06035.1"/>
    <property type="molecule type" value="Genomic_DNA"/>
</dbReference>
<evidence type="ECO:0000256" key="1">
    <source>
        <dbReference type="SAM" id="Coils"/>
    </source>
</evidence>
<dbReference type="AlphaFoldDB" id="A0A837JD52"/>
<feature type="coiled-coil region" evidence="1">
    <location>
        <begin position="126"/>
        <end position="227"/>
    </location>
</feature>
<feature type="coiled-coil region" evidence="1">
    <location>
        <begin position="326"/>
        <end position="358"/>
    </location>
</feature>
<evidence type="ECO:0000313" key="3">
    <source>
        <dbReference type="Proteomes" id="UP000035462"/>
    </source>
</evidence>
<name>A0A837JD52_9BACT</name>
<dbReference type="Proteomes" id="UP000035462">
    <property type="component" value="Unassembled WGS sequence"/>
</dbReference>
<sequence length="492" mass="58107">MYSIGYDSIFPSTFNFKDYYFYSKIEINHQTYEFLRKKNQFIIKERHSILLFDSVTDFKYYFNREIYPLPKIIKDRKLKIVDLSLLYEIFFLGQDNRNPSNLISKGQFDKNDFKNMIFSIAGLENFDTEEKNIEFIKEEIKRLDNELKILNKKLSIKQRNSKIAEQVSKSYDRTLLKEKESKLNELNKTISELKRQRTREVNRKSKLNNLLIELNSLNRKLEEGTVKCYECGSEKILYNNDQLNFEISNTEVRTTILNSIKMNISQKEDLIYELTDEININQDLLIKELESCPPDYKDIIIYQDEILSEVELDNKLTLIINEIELNKNKLDSINNFTNEKKEAEKELLKNILDEMRNKYLAVNLDGNLSFGDIFSKANATFSGSESQEFYFSKLLALNNILKHNFPILIDSFRDGELSSSKESIMIEYYKQIKKQVILTSTLKKEEYDVNKYSSIDNINVLDYSKNQNSKILQKNYVDEFKNIINAFNGLII</sequence>
<keyword evidence="1" id="KW-0175">Coiled coil</keyword>
<organism evidence="2 3">
    <name type="scientific">Aliarcobacter butzleri L352</name>
    <dbReference type="NCBI Taxonomy" id="1447260"/>
    <lineage>
        <taxon>Bacteria</taxon>
        <taxon>Pseudomonadati</taxon>
        <taxon>Campylobacterota</taxon>
        <taxon>Epsilonproteobacteria</taxon>
        <taxon>Campylobacterales</taxon>
        <taxon>Arcobacteraceae</taxon>
        <taxon>Aliarcobacter</taxon>
    </lineage>
</organism>
<gene>
    <name evidence="2" type="ORF">AF77_03100</name>
</gene>
<proteinExistence type="predicted"/>